<protein>
    <submittedName>
        <fullName evidence="1">Uncharacterized protein</fullName>
    </submittedName>
</protein>
<dbReference type="EMBL" id="JBHTIS010001520">
    <property type="protein sequence ID" value="MFD1048312.1"/>
    <property type="molecule type" value="Genomic_DNA"/>
</dbReference>
<proteinExistence type="predicted"/>
<evidence type="ECO:0000313" key="1">
    <source>
        <dbReference type="EMBL" id="MFD1048312.1"/>
    </source>
</evidence>
<organism evidence="1 2">
    <name type="scientific">Kibdelosporangium lantanae</name>
    <dbReference type="NCBI Taxonomy" id="1497396"/>
    <lineage>
        <taxon>Bacteria</taxon>
        <taxon>Bacillati</taxon>
        <taxon>Actinomycetota</taxon>
        <taxon>Actinomycetes</taxon>
        <taxon>Pseudonocardiales</taxon>
        <taxon>Pseudonocardiaceae</taxon>
        <taxon>Kibdelosporangium</taxon>
    </lineage>
</organism>
<name>A0ABW3MDU4_9PSEU</name>
<keyword evidence="2" id="KW-1185">Reference proteome</keyword>
<reference evidence="2" key="1">
    <citation type="journal article" date="2019" name="Int. J. Syst. Evol. Microbiol.">
        <title>The Global Catalogue of Microorganisms (GCM) 10K type strain sequencing project: providing services to taxonomists for standard genome sequencing and annotation.</title>
        <authorList>
            <consortium name="The Broad Institute Genomics Platform"/>
            <consortium name="The Broad Institute Genome Sequencing Center for Infectious Disease"/>
            <person name="Wu L."/>
            <person name="Ma J."/>
        </authorList>
    </citation>
    <scope>NUCLEOTIDE SEQUENCE [LARGE SCALE GENOMIC DNA]</scope>
    <source>
        <strain evidence="2">JCM 31486</strain>
    </source>
</reference>
<comment type="caution">
    <text evidence="1">The sequence shown here is derived from an EMBL/GenBank/DDBJ whole genome shotgun (WGS) entry which is preliminary data.</text>
</comment>
<sequence>MSNGNLYLVASGTEVTEAFPLFNRLVEVAWPGSGRSLDITIADVSSAVPHHRGLLASASYELHVPASQLGVFTSVLKPLITDSVRQGGIDDGDGGEWIAVHYDESDALDALATLPSVPVEINAYDLAVETFDWRLVPPYPARASVRMDVHWPAMGDLGPHGKHAAVCLFTNNQNLWDLDPGDPGYGLYVLTERNGLSRATQIAEATGLTVLDGPFPD</sequence>
<dbReference type="Proteomes" id="UP001597045">
    <property type="component" value="Unassembled WGS sequence"/>
</dbReference>
<evidence type="ECO:0000313" key="2">
    <source>
        <dbReference type="Proteomes" id="UP001597045"/>
    </source>
</evidence>
<gene>
    <name evidence="1" type="ORF">ACFQ1S_23630</name>
</gene>
<accession>A0ABW3MDU4</accession>